<protein>
    <submittedName>
        <fullName evidence="1">Uncharacterized protein</fullName>
    </submittedName>
</protein>
<evidence type="ECO:0000313" key="2">
    <source>
        <dbReference type="Proteomes" id="UP000799538"/>
    </source>
</evidence>
<dbReference type="AlphaFoldDB" id="A0A6A6G4C0"/>
<organism evidence="1 2">
    <name type="scientific">Elsinoe ampelina</name>
    <dbReference type="NCBI Taxonomy" id="302913"/>
    <lineage>
        <taxon>Eukaryota</taxon>
        <taxon>Fungi</taxon>
        <taxon>Dikarya</taxon>
        <taxon>Ascomycota</taxon>
        <taxon>Pezizomycotina</taxon>
        <taxon>Dothideomycetes</taxon>
        <taxon>Dothideomycetidae</taxon>
        <taxon>Myriangiales</taxon>
        <taxon>Elsinoaceae</taxon>
        <taxon>Elsinoe</taxon>
    </lineage>
</organism>
<sequence>MCLCCLSWLRIWSILITLHDEAIVHGYRHESWDSMGIILELVVAVCRVSKVMYFALSRLRFYPQKCSQVIFRPWSKDR</sequence>
<proteinExistence type="predicted"/>
<dbReference type="EMBL" id="ML992512">
    <property type="protein sequence ID" value="KAF2220388.1"/>
    <property type="molecule type" value="Genomic_DNA"/>
</dbReference>
<name>A0A6A6G4C0_9PEZI</name>
<evidence type="ECO:0000313" key="1">
    <source>
        <dbReference type="EMBL" id="KAF2220388.1"/>
    </source>
</evidence>
<reference evidence="2" key="1">
    <citation type="journal article" date="2020" name="Stud. Mycol.">
        <title>101 Dothideomycetes genomes: A test case for predicting lifestyles and emergence of pathogens.</title>
        <authorList>
            <person name="Haridas S."/>
            <person name="Albert R."/>
            <person name="Binder M."/>
            <person name="Bloem J."/>
            <person name="LaButti K."/>
            <person name="Salamov A."/>
            <person name="Andreopoulos B."/>
            <person name="Baker S."/>
            <person name="Barry K."/>
            <person name="Bills G."/>
            <person name="Bluhm B."/>
            <person name="Cannon C."/>
            <person name="Castanera R."/>
            <person name="Culley D."/>
            <person name="Daum C."/>
            <person name="Ezra D."/>
            <person name="Gonzalez J."/>
            <person name="Henrissat B."/>
            <person name="Kuo A."/>
            <person name="Liang C."/>
            <person name="Lipzen A."/>
            <person name="Lutzoni F."/>
            <person name="Magnuson J."/>
            <person name="Mondo S."/>
            <person name="Nolan M."/>
            <person name="Ohm R."/>
            <person name="Pangilinan J."/>
            <person name="Park H.-J."/>
            <person name="Ramirez L."/>
            <person name="Alfaro M."/>
            <person name="Sun H."/>
            <person name="Tritt A."/>
            <person name="Yoshinaga Y."/>
            <person name="Zwiers L.-H."/>
            <person name="Turgeon B."/>
            <person name="Goodwin S."/>
            <person name="Spatafora J."/>
            <person name="Crous P."/>
            <person name="Grigoriev I."/>
        </authorList>
    </citation>
    <scope>NUCLEOTIDE SEQUENCE [LARGE SCALE GENOMIC DNA]</scope>
    <source>
        <strain evidence="2">CECT 20119</strain>
    </source>
</reference>
<gene>
    <name evidence="1" type="ORF">BDZ85DRAFT_266513</name>
</gene>
<keyword evidence="2" id="KW-1185">Reference proteome</keyword>
<dbReference type="Proteomes" id="UP000799538">
    <property type="component" value="Unassembled WGS sequence"/>
</dbReference>
<accession>A0A6A6G4C0</accession>